<dbReference type="EMBL" id="BMDD01000003">
    <property type="protein sequence ID" value="GGH79757.1"/>
    <property type="molecule type" value="Genomic_DNA"/>
</dbReference>
<keyword evidence="2" id="KW-1185">Reference proteome</keyword>
<dbReference type="RefSeq" id="WP_172244301.1">
    <property type="nucleotide sequence ID" value="NZ_BMDD01000003.1"/>
</dbReference>
<reference evidence="2" key="1">
    <citation type="journal article" date="2019" name="Int. J. Syst. Evol. Microbiol.">
        <title>The Global Catalogue of Microorganisms (GCM) 10K type strain sequencing project: providing services to taxonomists for standard genome sequencing and annotation.</title>
        <authorList>
            <consortium name="The Broad Institute Genomics Platform"/>
            <consortium name="The Broad Institute Genome Sequencing Center for Infectious Disease"/>
            <person name="Wu L."/>
            <person name="Ma J."/>
        </authorList>
    </citation>
    <scope>NUCLEOTIDE SEQUENCE [LARGE SCALE GENOMIC DNA]</scope>
    <source>
        <strain evidence="2">CCM 8702</strain>
    </source>
</reference>
<evidence type="ECO:0000313" key="2">
    <source>
        <dbReference type="Proteomes" id="UP000605427"/>
    </source>
</evidence>
<name>A0ABQ1ZUK4_9BACL</name>
<protein>
    <submittedName>
        <fullName evidence="1">Uncharacterized protein</fullName>
    </submittedName>
</protein>
<comment type="caution">
    <text evidence="1">The sequence shown here is derived from an EMBL/GenBank/DDBJ whole genome shotgun (WGS) entry which is preliminary data.</text>
</comment>
<proteinExistence type="predicted"/>
<evidence type="ECO:0000313" key="1">
    <source>
        <dbReference type="EMBL" id="GGH79757.1"/>
    </source>
</evidence>
<accession>A0ABQ1ZUK4</accession>
<sequence length="56" mass="6475">MMIQKNPRENLDTVARKVSNGHYVEPRNPDDLSVQKKLISNAIEKIKLERTLKARS</sequence>
<gene>
    <name evidence="1" type="ORF">GCM10007362_27030</name>
</gene>
<organism evidence="1 2">
    <name type="scientific">Saccharibacillus endophyticus</name>
    <dbReference type="NCBI Taxonomy" id="2060666"/>
    <lineage>
        <taxon>Bacteria</taxon>
        <taxon>Bacillati</taxon>
        <taxon>Bacillota</taxon>
        <taxon>Bacilli</taxon>
        <taxon>Bacillales</taxon>
        <taxon>Paenibacillaceae</taxon>
        <taxon>Saccharibacillus</taxon>
    </lineage>
</organism>
<dbReference type="Proteomes" id="UP000605427">
    <property type="component" value="Unassembled WGS sequence"/>
</dbReference>